<dbReference type="Proteomes" id="UP000421791">
    <property type="component" value="Unassembled WGS sequence"/>
</dbReference>
<evidence type="ECO:0000313" key="3">
    <source>
        <dbReference type="EMBL" id="CUP06317.1"/>
    </source>
</evidence>
<keyword evidence="8" id="KW-1185">Reference proteome</keyword>
<evidence type="ECO:0000313" key="6">
    <source>
        <dbReference type="Proteomes" id="UP000095517"/>
    </source>
</evidence>
<proteinExistence type="predicted"/>
<protein>
    <submittedName>
        <fullName evidence="4">PorT family protein</fullName>
    </submittedName>
</protein>
<feature type="domain" description="Outer membrane protein beta-barrel" evidence="2">
    <location>
        <begin position="36"/>
        <end position="197"/>
    </location>
</feature>
<feature type="chain" id="PRO_5044549965" evidence="1">
    <location>
        <begin position="20"/>
        <end position="213"/>
    </location>
</feature>
<dbReference type="EMBL" id="VWAG01000076">
    <property type="protein sequence ID" value="KAA5251812.1"/>
    <property type="molecule type" value="Genomic_DNA"/>
</dbReference>
<evidence type="ECO:0000313" key="8">
    <source>
        <dbReference type="Proteomes" id="UP000440198"/>
    </source>
</evidence>
<dbReference type="EMBL" id="VWAK01000046">
    <property type="protein sequence ID" value="KAA5227482.1"/>
    <property type="molecule type" value="Genomic_DNA"/>
</dbReference>
<dbReference type="EMBL" id="CYZH01000027">
    <property type="protein sequence ID" value="CUP06317.1"/>
    <property type="molecule type" value="Genomic_DNA"/>
</dbReference>
<reference evidence="7 8" key="2">
    <citation type="journal article" date="2019" name="Nat. Med.">
        <title>A library of human gut bacterial isolates paired with longitudinal multiomics data enables mechanistic microbiome research.</title>
        <authorList>
            <person name="Poyet M."/>
            <person name="Groussin M."/>
            <person name="Gibbons S.M."/>
            <person name="Avila-Pacheco J."/>
            <person name="Jiang X."/>
            <person name="Kearney S.M."/>
            <person name="Perrotta A.R."/>
            <person name="Berdy B."/>
            <person name="Zhao S."/>
            <person name="Lieberman T.D."/>
            <person name="Swanson P.K."/>
            <person name="Smith M."/>
            <person name="Roesemann S."/>
            <person name="Alexander J.E."/>
            <person name="Rich S.A."/>
            <person name="Livny J."/>
            <person name="Vlamakis H."/>
            <person name="Clish C."/>
            <person name="Bullock K."/>
            <person name="Deik A."/>
            <person name="Scott J."/>
            <person name="Pierce K.A."/>
            <person name="Xavier R.J."/>
            <person name="Alm E.J."/>
        </authorList>
    </citation>
    <scope>NUCLEOTIDE SEQUENCE [LARGE SCALE GENOMIC DNA]</scope>
    <source>
        <strain evidence="5 8">BIOML-A2</strain>
        <strain evidence="4 7">BIOML-A6</strain>
    </source>
</reference>
<dbReference type="InterPro" id="IPR025665">
    <property type="entry name" value="Beta-barrel_OMP_2"/>
</dbReference>
<dbReference type="Proteomes" id="UP000095517">
    <property type="component" value="Unassembled WGS sequence"/>
</dbReference>
<dbReference type="Pfam" id="PF13568">
    <property type="entry name" value="OMP_b-brl_2"/>
    <property type="match status" value="1"/>
</dbReference>
<dbReference type="AlphaFoldDB" id="A0A174K8C6"/>
<reference evidence="3 6" key="1">
    <citation type="submission" date="2015-09" db="EMBL/GenBank/DDBJ databases">
        <authorList>
            <consortium name="Pathogen Informatics"/>
        </authorList>
    </citation>
    <scope>NUCLEOTIDE SEQUENCE [LARGE SCALE GENOMIC DNA]</scope>
    <source>
        <strain evidence="3 6">2789STDY5608840</strain>
    </source>
</reference>
<organism evidence="3 6">
    <name type="scientific">Bacteroides finegoldii</name>
    <dbReference type="NCBI Taxonomy" id="338188"/>
    <lineage>
        <taxon>Bacteria</taxon>
        <taxon>Pseudomonadati</taxon>
        <taxon>Bacteroidota</taxon>
        <taxon>Bacteroidia</taxon>
        <taxon>Bacteroidales</taxon>
        <taxon>Bacteroidaceae</taxon>
        <taxon>Bacteroides</taxon>
    </lineage>
</organism>
<dbReference type="Proteomes" id="UP000440198">
    <property type="component" value="Unassembled WGS sequence"/>
</dbReference>
<gene>
    <name evidence="3" type="ORF">ERS852397_03418</name>
    <name evidence="5" type="ORF">F2Z09_21235</name>
    <name evidence="4" type="ORF">F2Z22_19015</name>
</gene>
<accession>A0A174K8C6</accession>
<keyword evidence="1" id="KW-0732">Signal</keyword>
<dbReference type="RefSeq" id="WP_007757071.1">
    <property type="nucleotide sequence ID" value="NZ_CABIXA010000027.1"/>
</dbReference>
<feature type="signal peptide" evidence="1">
    <location>
        <begin position="1"/>
        <end position="19"/>
    </location>
</feature>
<evidence type="ECO:0000259" key="2">
    <source>
        <dbReference type="Pfam" id="PF13568"/>
    </source>
</evidence>
<sequence>MKKVLSIVAALLLCVGTQAQIVSSRSSIVRTEKQQSNKQWFLRGGLNVMKMTGDDDESGSKLGYNFIYGFQKPMGSIGTYWGMEFGLGSRGWGYSEDDYEISQIAHNVQISPFTFGYKYNITNNIALDAHLGAYVSCDYLGKITEKEDYNGKTEETTVKIGDWDDWKRFDAGMNIGVGIWYDRFNFDITYQRGFIKTWESNTSNVLIRLGVAF</sequence>
<evidence type="ECO:0000313" key="7">
    <source>
        <dbReference type="Proteomes" id="UP000421791"/>
    </source>
</evidence>
<evidence type="ECO:0000313" key="4">
    <source>
        <dbReference type="EMBL" id="KAA5227482.1"/>
    </source>
</evidence>
<dbReference type="GeneID" id="92987163"/>
<evidence type="ECO:0000256" key="1">
    <source>
        <dbReference type="SAM" id="SignalP"/>
    </source>
</evidence>
<dbReference type="STRING" id="338188.ERS852397_03418"/>
<name>A0A174K8C6_9BACE</name>
<evidence type="ECO:0000313" key="5">
    <source>
        <dbReference type="EMBL" id="KAA5251812.1"/>
    </source>
</evidence>